<evidence type="ECO:0000259" key="2">
    <source>
        <dbReference type="SMART" id="SM00496"/>
    </source>
</evidence>
<dbReference type="InterPro" id="IPR003611">
    <property type="entry name" value="NUMOD3"/>
</dbReference>
<proteinExistence type="predicted"/>
<dbReference type="AlphaFoldDB" id="A0A2K3D3X7"/>
<feature type="region of interest" description="Disordered" evidence="1">
    <location>
        <begin position="49"/>
        <end position="70"/>
    </location>
</feature>
<protein>
    <recommendedName>
        <fullName evidence="2">Nuclease associated modular domain-containing protein</fullName>
    </recommendedName>
</protein>
<dbReference type="SMART" id="SM00496">
    <property type="entry name" value="IENR2"/>
    <property type="match status" value="2"/>
</dbReference>
<evidence type="ECO:0000313" key="3">
    <source>
        <dbReference type="EMBL" id="PNW75236.1"/>
    </source>
</evidence>
<evidence type="ECO:0000256" key="1">
    <source>
        <dbReference type="SAM" id="MobiDB-lite"/>
    </source>
</evidence>
<sequence length="90" mass="9575">MSDVSPQCFSLRVKIQPPKDHVASTKANLGNTYAKGNKHSAATKAKISAAMKGKPKTAAHKAKMSGNTNAKKCTAVAEAKVPATKKRRVW</sequence>
<name>A0A2K3D3X7_CHLRE</name>
<gene>
    <name evidence="3" type="ORF">CHLRE_12g518450v5</name>
</gene>
<reference evidence="3 4" key="1">
    <citation type="journal article" date="2007" name="Science">
        <title>The Chlamydomonas genome reveals the evolution of key animal and plant functions.</title>
        <authorList>
            <person name="Merchant S.S."/>
            <person name="Prochnik S.E."/>
            <person name="Vallon O."/>
            <person name="Harris E.H."/>
            <person name="Karpowicz S.J."/>
            <person name="Witman G.B."/>
            <person name="Terry A."/>
            <person name="Salamov A."/>
            <person name="Fritz-Laylin L.K."/>
            <person name="Marechal-Drouard L."/>
            <person name="Marshall W.F."/>
            <person name="Qu L.H."/>
            <person name="Nelson D.R."/>
            <person name="Sanderfoot A.A."/>
            <person name="Spalding M.H."/>
            <person name="Kapitonov V.V."/>
            <person name="Ren Q."/>
            <person name="Ferris P."/>
            <person name="Lindquist E."/>
            <person name="Shapiro H."/>
            <person name="Lucas S.M."/>
            <person name="Grimwood J."/>
            <person name="Schmutz J."/>
            <person name="Cardol P."/>
            <person name="Cerutti H."/>
            <person name="Chanfreau G."/>
            <person name="Chen C.L."/>
            <person name="Cognat V."/>
            <person name="Croft M.T."/>
            <person name="Dent R."/>
            <person name="Dutcher S."/>
            <person name="Fernandez E."/>
            <person name="Fukuzawa H."/>
            <person name="Gonzalez-Ballester D."/>
            <person name="Gonzalez-Halphen D."/>
            <person name="Hallmann A."/>
            <person name="Hanikenne M."/>
            <person name="Hippler M."/>
            <person name="Inwood W."/>
            <person name="Jabbari K."/>
            <person name="Kalanon M."/>
            <person name="Kuras R."/>
            <person name="Lefebvre P.A."/>
            <person name="Lemaire S.D."/>
            <person name="Lobanov A.V."/>
            <person name="Lohr M."/>
            <person name="Manuell A."/>
            <person name="Meier I."/>
            <person name="Mets L."/>
            <person name="Mittag M."/>
            <person name="Mittelmeier T."/>
            <person name="Moroney J.V."/>
            <person name="Moseley J."/>
            <person name="Napoli C."/>
            <person name="Nedelcu A.M."/>
            <person name="Niyogi K."/>
            <person name="Novoselov S.V."/>
            <person name="Paulsen I.T."/>
            <person name="Pazour G."/>
            <person name="Purton S."/>
            <person name="Ral J.P."/>
            <person name="Riano-Pachon D.M."/>
            <person name="Riekhof W."/>
            <person name="Rymarquis L."/>
            <person name="Schroda M."/>
            <person name="Stern D."/>
            <person name="Umen J."/>
            <person name="Willows R."/>
            <person name="Wilson N."/>
            <person name="Zimmer S.L."/>
            <person name="Allmer J."/>
            <person name="Balk J."/>
            <person name="Bisova K."/>
            <person name="Chen C.J."/>
            <person name="Elias M."/>
            <person name="Gendler K."/>
            <person name="Hauser C."/>
            <person name="Lamb M.R."/>
            <person name="Ledford H."/>
            <person name="Long J.C."/>
            <person name="Minagawa J."/>
            <person name="Page M.D."/>
            <person name="Pan J."/>
            <person name="Pootakham W."/>
            <person name="Roje S."/>
            <person name="Rose A."/>
            <person name="Stahlberg E."/>
            <person name="Terauchi A.M."/>
            <person name="Yang P."/>
            <person name="Ball S."/>
            <person name="Bowler C."/>
            <person name="Dieckmann C.L."/>
            <person name="Gladyshev V.N."/>
            <person name="Green P."/>
            <person name="Jorgensen R."/>
            <person name="Mayfield S."/>
            <person name="Mueller-Roeber B."/>
            <person name="Rajamani S."/>
            <person name="Sayre R.T."/>
            <person name="Brokstein P."/>
            <person name="Dubchak I."/>
            <person name="Goodstein D."/>
            <person name="Hornick L."/>
            <person name="Huang Y.W."/>
            <person name="Jhaveri J."/>
            <person name="Luo Y."/>
            <person name="Martinez D."/>
            <person name="Ngau W.C."/>
            <person name="Otillar B."/>
            <person name="Poliakov A."/>
            <person name="Porter A."/>
            <person name="Szajkowski L."/>
            <person name="Werner G."/>
            <person name="Zhou K."/>
            <person name="Grigoriev I.V."/>
            <person name="Rokhsar D.S."/>
            <person name="Grossman A.R."/>
        </authorList>
    </citation>
    <scope>NUCLEOTIDE SEQUENCE [LARGE SCALE GENOMIC DNA]</scope>
    <source>
        <strain evidence="4">CC-503</strain>
    </source>
</reference>
<dbReference type="Proteomes" id="UP000006906">
    <property type="component" value="Chromosome 12"/>
</dbReference>
<dbReference type="EMBL" id="CM008973">
    <property type="protein sequence ID" value="PNW75236.1"/>
    <property type="molecule type" value="Genomic_DNA"/>
</dbReference>
<dbReference type="InParanoid" id="A0A2K3D3X7"/>
<dbReference type="RefSeq" id="XP_042918441.1">
    <property type="nucleotide sequence ID" value="XM_043068346.1"/>
</dbReference>
<feature type="domain" description="Nuclease associated modular" evidence="2">
    <location>
        <begin position="35"/>
        <end position="51"/>
    </location>
</feature>
<dbReference type="KEGG" id="cre:CHLRE_12g518450v5"/>
<feature type="domain" description="Nuclease associated modular" evidence="2">
    <location>
        <begin position="52"/>
        <end position="68"/>
    </location>
</feature>
<dbReference type="Pfam" id="PF07460">
    <property type="entry name" value="NUMOD3"/>
    <property type="match status" value="1"/>
</dbReference>
<evidence type="ECO:0000313" key="4">
    <source>
        <dbReference type="Proteomes" id="UP000006906"/>
    </source>
</evidence>
<feature type="compositionally biased region" description="Basic residues" evidence="1">
    <location>
        <begin position="53"/>
        <end position="63"/>
    </location>
</feature>
<accession>A0A2K3D3X7</accession>
<organism evidence="3 4">
    <name type="scientific">Chlamydomonas reinhardtii</name>
    <name type="common">Chlamydomonas smithii</name>
    <dbReference type="NCBI Taxonomy" id="3055"/>
    <lineage>
        <taxon>Eukaryota</taxon>
        <taxon>Viridiplantae</taxon>
        <taxon>Chlorophyta</taxon>
        <taxon>core chlorophytes</taxon>
        <taxon>Chlorophyceae</taxon>
        <taxon>CS clade</taxon>
        <taxon>Chlamydomonadales</taxon>
        <taxon>Chlamydomonadaceae</taxon>
        <taxon>Chlamydomonas</taxon>
    </lineage>
</organism>
<dbReference type="Gramene" id="PNW75236">
    <property type="protein sequence ID" value="PNW75236"/>
    <property type="gene ID" value="CHLRE_12g518450v5"/>
</dbReference>
<dbReference type="GeneID" id="66055578"/>
<keyword evidence="4" id="KW-1185">Reference proteome</keyword>
<dbReference type="GO" id="GO:0003677">
    <property type="term" value="F:DNA binding"/>
    <property type="evidence" value="ECO:0007669"/>
    <property type="project" value="InterPro"/>
</dbReference>